<dbReference type="EMBL" id="CP134853">
    <property type="protein sequence ID" value="WNL28005.1"/>
    <property type="molecule type" value="Genomic_DNA"/>
</dbReference>
<evidence type="ECO:0000313" key="4">
    <source>
        <dbReference type="EMBL" id="WNP39442.1"/>
    </source>
</evidence>
<evidence type="ECO:0000313" key="2">
    <source>
        <dbReference type="EMBL" id="WNL31200.1"/>
    </source>
</evidence>
<organism evidence="3">
    <name type="scientific">Arcobacter sp. AZ-2023</name>
    <dbReference type="NCBI Taxonomy" id="3074453"/>
    <lineage>
        <taxon>Bacteria</taxon>
        <taxon>Pseudomonadati</taxon>
        <taxon>Campylobacterota</taxon>
        <taxon>Epsilonproteobacteria</taxon>
        <taxon>Campylobacterales</taxon>
        <taxon>Arcobacteraceae</taxon>
        <taxon>Arcobacter</taxon>
    </lineage>
</organism>
<proteinExistence type="predicted"/>
<sequence>MSANQFLAENKIAIHFAQLLNIAIDDDISMADMENELNTIGDIAEFQKFVKNRFNYSAYQFMTGYQKFIALAKDFRKDNEPKLDQETEMKVYNYTTRLLSKVTNFAFALNFEIQEKGYDLKAIKMDKTFEKVLNEKDIEICKIIGFDNIYKLANYNIPKLEAELEKAITQKALITKYPQLANLNKQSFDGAATIQKLKLKRVGV</sequence>
<dbReference type="EMBL" id="CP134855">
    <property type="protein sequence ID" value="WNL31200.1"/>
    <property type="molecule type" value="Genomic_DNA"/>
</dbReference>
<evidence type="ECO:0000313" key="3">
    <source>
        <dbReference type="EMBL" id="WNP37350.1"/>
    </source>
</evidence>
<dbReference type="EMBL" id="CP135130">
    <property type="protein sequence ID" value="WNP37350.1"/>
    <property type="molecule type" value="Genomic_DNA"/>
</dbReference>
<protein>
    <submittedName>
        <fullName evidence="3">Uncharacterized protein</fullName>
    </submittedName>
</protein>
<dbReference type="AlphaFoldDB" id="A0AA96L0V5"/>
<accession>A0AA96L0V5</accession>
<name>A0AA96L0V5_9BACT</name>
<reference evidence="3" key="1">
    <citation type="submission" date="2023-09" db="EMBL/GenBank/DDBJ databases">
        <title>Arcobacter tbilisiensis sp. nov. isolated from chicken meat in Tbilisi, Georgia.</title>
        <authorList>
            <person name="Matthias R."/>
            <person name="Zautner A.E."/>
        </authorList>
    </citation>
    <scope>NUCLEOTIDE SEQUENCE</scope>
    <source>
        <strain evidence="3">LEO 101</strain>
        <strain evidence="1">LEO 49</strain>
        <strain evidence="4">LEO 50</strain>
        <strain evidence="2">LEO 53</strain>
    </source>
</reference>
<evidence type="ECO:0000313" key="1">
    <source>
        <dbReference type="EMBL" id="WNL28005.1"/>
    </source>
</evidence>
<gene>
    <name evidence="3" type="ORF">RJG58_06830</name>
    <name evidence="4" type="ORF">RMP69_06830</name>
    <name evidence="1" type="ORF">RMQ65_01265</name>
    <name evidence="2" type="ORF">RMQ67_06830</name>
</gene>
<dbReference type="EMBL" id="CP135131">
    <property type="protein sequence ID" value="WNP39442.1"/>
    <property type="molecule type" value="Genomic_DNA"/>
</dbReference>